<dbReference type="EMBL" id="METM01000024">
    <property type="protein sequence ID" value="OGB89480.1"/>
    <property type="molecule type" value="Genomic_DNA"/>
</dbReference>
<dbReference type="Pfam" id="PF18911">
    <property type="entry name" value="PKD_4"/>
    <property type="match status" value="4"/>
</dbReference>
<evidence type="ECO:0000313" key="8">
    <source>
        <dbReference type="Proteomes" id="UP000178724"/>
    </source>
</evidence>
<dbReference type="PANTHER" id="PTHR46730:SF1">
    <property type="entry name" value="PLAT DOMAIN-CONTAINING PROTEIN"/>
    <property type="match status" value="1"/>
</dbReference>
<comment type="subcellular location">
    <subcellularLocation>
        <location evidence="1">Membrane</location>
        <topology evidence="1">Multi-pass membrane protein</topology>
    </subcellularLocation>
</comment>
<reference evidence="7 8" key="1">
    <citation type="journal article" date="2016" name="Nat. Commun.">
        <title>Thousands of microbial genomes shed light on interconnected biogeochemical processes in an aquifer system.</title>
        <authorList>
            <person name="Anantharaman K."/>
            <person name="Brown C.T."/>
            <person name="Hug L.A."/>
            <person name="Sharon I."/>
            <person name="Castelle C.J."/>
            <person name="Probst A.J."/>
            <person name="Thomas B.C."/>
            <person name="Singh A."/>
            <person name="Wilkins M.J."/>
            <person name="Karaoz U."/>
            <person name="Brodie E.L."/>
            <person name="Williams K.H."/>
            <person name="Hubbard S.S."/>
            <person name="Banfield J.F."/>
        </authorList>
    </citation>
    <scope>NUCLEOTIDE SEQUENCE [LARGE SCALE GENOMIC DNA]</scope>
</reference>
<keyword evidence="4" id="KW-1133">Transmembrane helix</keyword>
<dbReference type="GO" id="GO:0006816">
    <property type="term" value="P:calcium ion transport"/>
    <property type="evidence" value="ECO:0007669"/>
    <property type="project" value="TreeGrafter"/>
</dbReference>
<dbReference type="Proteomes" id="UP000178724">
    <property type="component" value="Unassembled WGS sequence"/>
</dbReference>
<evidence type="ECO:0000256" key="2">
    <source>
        <dbReference type="ARBA" id="ARBA00022692"/>
    </source>
</evidence>
<dbReference type="SMART" id="SM00089">
    <property type="entry name" value="PKD"/>
    <property type="match status" value="6"/>
</dbReference>
<evidence type="ECO:0000313" key="7">
    <source>
        <dbReference type="EMBL" id="OGB89480.1"/>
    </source>
</evidence>
<comment type="caution">
    <text evidence="7">The sequence shown here is derived from an EMBL/GenBank/DDBJ whole genome shotgun (WGS) entry which is preliminary data.</text>
</comment>
<gene>
    <name evidence="7" type="ORF">A2625_01010</name>
</gene>
<dbReference type="Pfam" id="PF00801">
    <property type="entry name" value="PKD"/>
    <property type="match status" value="1"/>
</dbReference>
<feature type="domain" description="PKD" evidence="6">
    <location>
        <begin position="592"/>
        <end position="632"/>
    </location>
</feature>
<evidence type="ECO:0000259" key="6">
    <source>
        <dbReference type="PROSITE" id="PS50093"/>
    </source>
</evidence>
<evidence type="ECO:0000256" key="3">
    <source>
        <dbReference type="ARBA" id="ARBA00022737"/>
    </source>
</evidence>
<accession>A0A1F4Q0T1</accession>
<protein>
    <recommendedName>
        <fullName evidence="6">PKD domain-containing protein</fullName>
    </recommendedName>
</protein>
<dbReference type="InterPro" id="IPR022409">
    <property type="entry name" value="PKD/Chitinase_dom"/>
</dbReference>
<feature type="domain" description="PKD" evidence="6">
    <location>
        <begin position="479"/>
        <end position="543"/>
    </location>
</feature>
<keyword evidence="3" id="KW-0677">Repeat</keyword>
<dbReference type="SUPFAM" id="SSF49299">
    <property type="entry name" value="PKD domain"/>
    <property type="match status" value="5"/>
</dbReference>
<evidence type="ECO:0000256" key="5">
    <source>
        <dbReference type="ARBA" id="ARBA00023136"/>
    </source>
</evidence>
<feature type="domain" description="PKD" evidence="6">
    <location>
        <begin position="210"/>
        <end position="274"/>
    </location>
</feature>
<evidence type="ECO:0000256" key="4">
    <source>
        <dbReference type="ARBA" id="ARBA00022989"/>
    </source>
</evidence>
<dbReference type="PROSITE" id="PS50093">
    <property type="entry name" value="PKD"/>
    <property type="match status" value="4"/>
</dbReference>
<keyword evidence="5" id="KW-0472">Membrane</keyword>
<dbReference type="CDD" id="cd00146">
    <property type="entry name" value="PKD"/>
    <property type="match status" value="3"/>
</dbReference>
<keyword evidence="2" id="KW-0812">Transmembrane</keyword>
<organism evidence="7 8">
    <name type="scientific">candidate division WOR-1 bacterium RIFCSPHIGHO2_01_FULL_53_15</name>
    <dbReference type="NCBI Taxonomy" id="1802564"/>
    <lineage>
        <taxon>Bacteria</taxon>
        <taxon>Bacillati</taxon>
        <taxon>Saganbacteria</taxon>
    </lineage>
</organism>
<dbReference type="GO" id="GO:0005261">
    <property type="term" value="F:monoatomic cation channel activity"/>
    <property type="evidence" value="ECO:0007669"/>
    <property type="project" value="TreeGrafter"/>
</dbReference>
<dbReference type="AlphaFoldDB" id="A0A1F4Q0T1"/>
<proteinExistence type="predicted"/>
<dbReference type="InterPro" id="IPR035986">
    <property type="entry name" value="PKD_dom_sf"/>
</dbReference>
<dbReference type="GO" id="GO:0005886">
    <property type="term" value="C:plasma membrane"/>
    <property type="evidence" value="ECO:0007669"/>
    <property type="project" value="TreeGrafter"/>
</dbReference>
<evidence type="ECO:0000256" key="1">
    <source>
        <dbReference type="ARBA" id="ARBA00004141"/>
    </source>
</evidence>
<feature type="domain" description="PKD" evidence="6">
    <location>
        <begin position="329"/>
        <end position="363"/>
    </location>
</feature>
<dbReference type="InterPro" id="IPR013783">
    <property type="entry name" value="Ig-like_fold"/>
</dbReference>
<dbReference type="InterPro" id="IPR000601">
    <property type="entry name" value="PKD_dom"/>
</dbReference>
<name>A0A1F4Q0T1_UNCSA</name>
<dbReference type="PANTHER" id="PTHR46730">
    <property type="entry name" value="POLYCYSTIN-1"/>
    <property type="match status" value="1"/>
</dbReference>
<dbReference type="Gene3D" id="2.60.40.10">
    <property type="entry name" value="Immunoglobulins"/>
    <property type="match status" value="5"/>
</dbReference>
<sequence length="753" mass="79741">MSDVSLIKFAGAFWDNVLYKGKSWDQAAAVAEKDASNMSIVKAGGRILLGAAHLIASAVPAGCGGEDTTKANSLCNSTGGRNPRILKQNDPQYPVAIDPNPFHVGAEALAQEGGAPVSWPTVKPYAESCDGSYDKITVTCKFVPEAGQPLPPNGSLDPLGNLVLTYKADEDLKRNFSQPMLSSAVCTASDHYGNTGFILNRFYPEAATEIPQAGIIGPYAARVNENIGLSAANADEAVYSYTWDYGDGTTGSGSIPAAKAYTQTGTYTVMLTVARLDDPTVKSVVTQSITIVSQSVEPPALSLNAPYAAYINEAAAMTVVNPDTANWDYTWEYGDGSPLEAGTAVSHAYTQLGTYTVKLTATNKSDTSIKYYLTQSVSVVSAFVAIPSAVISGNLKYSYNEGDTQTDIAAYSDDLYATFKWSITTPDGNIETFDDATILSYTFALKGDYDFRLEVTGADGATKNYEIRPISVYPVSVAVPQAGIIGPFSAKVNQDIALSAANADEAIYSYTWDYGDGTTGSGSIPAPKAYTQTGTYTVMLTVARLDDPTVKSVVTQSITVVPQTVEPPTYQLDVPGSAEEETAVNMAITLDDPAAWTVDWQYGDGSAIESGTAVSHAYAAPGKYGLVVTLTNVADPDYKLYIRSEINVVPHGNPVASLAIQPTNMGPVPFTATFDASQSHATAAGAQVVRYKFTFGDGSIYEETAGSAPDGIFDGITDYTYITTTGTFTVELEIEDSYGKVTTINSSVTTWAL</sequence>